<accession>A0A2P2P8F9</accession>
<proteinExistence type="predicted"/>
<dbReference type="EMBL" id="GGEC01070554">
    <property type="protein sequence ID" value="MBX51038.1"/>
    <property type="molecule type" value="Transcribed_RNA"/>
</dbReference>
<evidence type="ECO:0000313" key="1">
    <source>
        <dbReference type="EMBL" id="MBX51038.1"/>
    </source>
</evidence>
<organism evidence="1">
    <name type="scientific">Rhizophora mucronata</name>
    <name type="common">Asiatic mangrove</name>
    <dbReference type="NCBI Taxonomy" id="61149"/>
    <lineage>
        <taxon>Eukaryota</taxon>
        <taxon>Viridiplantae</taxon>
        <taxon>Streptophyta</taxon>
        <taxon>Embryophyta</taxon>
        <taxon>Tracheophyta</taxon>
        <taxon>Spermatophyta</taxon>
        <taxon>Magnoliopsida</taxon>
        <taxon>eudicotyledons</taxon>
        <taxon>Gunneridae</taxon>
        <taxon>Pentapetalae</taxon>
        <taxon>rosids</taxon>
        <taxon>fabids</taxon>
        <taxon>Malpighiales</taxon>
        <taxon>Rhizophoraceae</taxon>
        <taxon>Rhizophora</taxon>
    </lineage>
</organism>
<reference evidence="1" key="1">
    <citation type="submission" date="2018-02" db="EMBL/GenBank/DDBJ databases">
        <title>Rhizophora mucronata_Transcriptome.</title>
        <authorList>
            <person name="Meera S.P."/>
            <person name="Sreeshan A."/>
            <person name="Augustine A."/>
        </authorList>
    </citation>
    <scope>NUCLEOTIDE SEQUENCE</scope>
    <source>
        <tissue evidence="1">Leaf</tissue>
    </source>
</reference>
<dbReference type="AlphaFoldDB" id="A0A2P2P8F9"/>
<name>A0A2P2P8F9_RHIMU</name>
<protein>
    <submittedName>
        <fullName evidence="1">Uncharacterized protein</fullName>
    </submittedName>
</protein>
<sequence>MFLKATQKSMVKLSTDFTQKKLSPRKFLYKIVVMQPKSA</sequence>